<proteinExistence type="predicted"/>
<keyword evidence="3" id="KW-1185">Reference proteome</keyword>
<evidence type="ECO:0000256" key="1">
    <source>
        <dbReference type="SAM" id="MobiDB-lite"/>
    </source>
</evidence>
<feature type="compositionally biased region" description="Polar residues" evidence="1">
    <location>
        <begin position="17"/>
        <end position="40"/>
    </location>
</feature>
<gene>
    <name evidence="2" type="ORF">M436DRAFT_60458</name>
</gene>
<organism evidence="2 3">
    <name type="scientific">Aureobasidium namibiae CBS 147.97</name>
    <dbReference type="NCBI Taxonomy" id="1043004"/>
    <lineage>
        <taxon>Eukaryota</taxon>
        <taxon>Fungi</taxon>
        <taxon>Dikarya</taxon>
        <taxon>Ascomycota</taxon>
        <taxon>Pezizomycotina</taxon>
        <taxon>Dothideomycetes</taxon>
        <taxon>Dothideomycetidae</taxon>
        <taxon>Dothideales</taxon>
        <taxon>Saccotheciaceae</taxon>
        <taxon>Aureobasidium</taxon>
    </lineage>
</organism>
<feature type="compositionally biased region" description="Basic and acidic residues" evidence="1">
    <location>
        <begin position="231"/>
        <end position="242"/>
    </location>
</feature>
<dbReference type="EMBL" id="KL584703">
    <property type="protein sequence ID" value="KEQ76633.1"/>
    <property type="molecule type" value="Genomic_DNA"/>
</dbReference>
<dbReference type="HOGENOM" id="CLU_834145_0_0_1"/>
<dbReference type="GeneID" id="25413000"/>
<dbReference type="AlphaFoldDB" id="A0A074WU32"/>
<accession>A0A074WU32</accession>
<dbReference type="Proteomes" id="UP000027730">
    <property type="component" value="Unassembled WGS sequence"/>
</dbReference>
<feature type="region of interest" description="Disordered" evidence="1">
    <location>
        <begin position="1"/>
        <end position="45"/>
    </location>
</feature>
<name>A0A074WU32_9PEZI</name>
<evidence type="ECO:0000313" key="2">
    <source>
        <dbReference type="EMBL" id="KEQ76633.1"/>
    </source>
</evidence>
<sequence length="298" mass="33145">MNPPHDMSSAQDMIEESNIQSCNTSSPSASEPTIPESNMSHSDHMDIGTSLSYTDCTVQDTTDSSFDSETDKIAYNGPSTIHVVMLRVSNESSARPMPQAAFFNRDKALAFSTRILLQWCDAHYHDYIWKGPESLRSGLMERYAAYHAQTGKQLAVVDVIKVSIFDVKETEAVVTGESSSEENGEGEDDEQRHLEPFGEGPQEEESSEERSDGDRDDIETATAHSTQVGKQKVDLGEPHDDPAEILPKVYTMQAAAEYAMDLVAERALREQSEPKSQGMYRGAWREDYEMRVFGGPTE</sequence>
<feature type="region of interest" description="Disordered" evidence="1">
    <location>
        <begin position="171"/>
        <end position="244"/>
    </location>
</feature>
<evidence type="ECO:0000313" key="3">
    <source>
        <dbReference type="Proteomes" id="UP000027730"/>
    </source>
</evidence>
<protein>
    <submittedName>
        <fullName evidence="2">Uncharacterized protein</fullName>
    </submittedName>
</protein>
<dbReference type="RefSeq" id="XP_013431012.1">
    <property type="nucleotide sequence ID" value="XM_013575558.1"/>
</dbReference>
<feature type="compositionally biased region" description="Acidic residues" evidence="1">
    <location>
        <begin position="179"/>
        <end position="189"/>
    </location>
</feature>
<dbReference type="OrthoDB" id="3883846at2759"/>
<reference evidence="2 3" key="1">
    <citation type="journal article" date="2014" name="BMC Genomics">
        <title>Genome sequencing of four Aureobasidium pullulans varieties: biotechnological potential, stress tolerance, and description of new species.</title>
        <authorList>
            <person name="Gostin Ar C."/>
            <person name="Ohm R.A."/>
            <person name="Kogej T."/>
            <person name="Sonjak S."/>
            <person name="Turk M."/>
            <person name="Zajc J."/>
            <person name="Zalar P."/>
            <person name="Grube M."/>
            <person name="Sun H."/>
            <person name="Han J."/>
            <person name="Sharma A."/>
            <person name="Chiniquy J."/>
            <person name="Ngan C.Y."/>
            <person name="Lipzen A."/>
            <person name="Barry K."/>
            <person name="Grigoriev I.V."/>
            <person name="Gunde-Cimerman N."/>
        </authorList>
    </citation>
    <scope>NUCLEOTIDE SEQUENCE [LARGE SCALE GENOMIC DNA]</scope>
    <source>
        <strain evidence="2 3">CBS 147.97</strain>
    </source>
</reference>